<organism evidence="4 5">
    <name type="scientific">Microthlaspi erraticum</name>
    <dbReference type="NCBI Taxonomy" id="1685480"/>
    <lineage>
        <taxon>Eukaryota</taxon>
        <taxon>Viridiplantae</taxon>
        <taxon>Streptophyta</taxon>
        <taxon>Embryophyta</taxon>
        <taxon>Tracheophyta</taxon>
        <taxon>Spermatophyta</taxon>
        <taxon>Magnoliopsida</taxon>
        <taxon>eudicotyledons</taxon>
        <taxon>Gunneridae</taxon>
        <taxon>Pentapetalae</taxon>
        <taxon>rosids</taxon>
        <taxon>malvids</taxon>
        <taxon>Brassicales</taxon>
        <taxon>Brassicaceae</taxon>
        <taxon>Coluteocarpeae</taxon>
        <taxon>Microthlaspi</taxon>
    </lineage>
</organism>
<feature type="repeat" description="Pumilio" evidence="3">
    <location>
        <begin position="83"/>
        <end position="118"/>
    </location>
</feature>
<dbReference type="AlphaFoldDB" id="A0A6D2IU74"/>
<dbReference type="Proteomes" id="UP000467841">
    <property type="component" value="Unassembled WGS sequence"/>
</dbReference>
<name>A0A6D2IU74_9BRAS</name>
<sequence length="126" mass="14423">MSIADNTFSMSTMSDALPHIRFSRGISGFHSSSGLLPTRLRHALKPSFNLMTSGEGCQKQARVETRAEAPRDIRRRGRALPRRILRRFLHVMTDKYASYVARRAMAVFDQTKKYAMYEHISTTRST</sequence>
<proteinExistence type="predicted"/>
<dbReference type="InterPro" id="IPR001313">
    <property type="entry name" value="Pumilio_RNA-bd_rpt"/>
</dbReference>
<evidence type="ECO:0000256" key="3">
    <source>
        <dbReference type="PROSITE-ProRule" id="PRU00317"/>
    </source>
</evidence>
<protein>
    <recommendedName>
        <fullName evidence="6">PUM-HD domain-containing protein</fullName>
    </recommendedName>
</protein>
<keyword evidence="5" id="KW-1185">Reference proteome</keyword>
<dbReference type="GO" id="GO:0003723">
    <property type="term" value="F:RNA binding"/>
    <property type="evidence" value="ECO:0007669"/>
    <property type="project" value="UniProtKB-KW"/>
</dbReference>
<keyword evidence="1" id="KW-0677">Repeat</keyword>
<evidence type="ECO:0008006" key="6">
    <source>
        <dbReference type="Google" id="ProtNLM"/>
    </source>
</evidence>
<evidence type="ECO:0000313" key="4">
    <source>
        <dbReference type="EMBL" id="CAA7032105.1"/>
    </source>
</evidence>
<evidence type="ECO:0000256" key="2">
    <source>
        <dbReference type="ARBA" id="ARBA00022884"/>
    </source>
</evidence>
<evidence type="ECO:0000313" key="5">
    <source>
        <dbReference type="Proteomes" id="UP000467841"/>
    </source>
</evidence>
<keyword evidence="2" id="KW-0694">RNA-binding</keyword>
<gene>
    <name evidence="4" type="ORF">MERR_LOCUS19340</name>
</gene>
<accession>A0A6D2IU74</accession>
<dbReference type="PROSITE" id="PS50302">
    <property type="entry name" value="PUM"/>
    <property type="match status" value="1"/>
</dbReference>
<reference evidence="4" key="1">
    <citation type="submission" date="2020-01" db="EMBL/GenBank/DDBJ databases">
        <authorList>
            <person name="Mishra B."/>
        </authorList>
    </citation>
    <scope>NUCLEOTIDE SEQUENCE [LARGE SCALE GENOMIC DNA]</scope>
</reference>
<comment type="caution">
    <text evidence="4">The sequence shown here is derived from an EMBL/GenBank/DDBJ whole genome shotgun (WGS) entry which is preliminary data.</text>
</comment>
<dbReference type="EMBL" id="CACVBM020001118">
    <property type="protein sequence ID" value="CAA7032105.1"/>
    <property type="molecule type" value="Genomic_DNA"/>
</dbReference>
<evidence type="ECO:0000256" key="1">
    <source>
        <dbReference type="ARBA" id="ARBA00022737"/>
    </source>
</evidence>